<comment type="caution">
    <text evidence="1">The sequence shown here is derived from an EMBL/GenBank/DDBJ whole genome shotgun (WGS) entry which is preliminary data.</text>
</comment>
<gene>
    <name evidence="1" type="ORF">MANES_17G010600v8</name>
</gene>
<dbReference type="EMBL" id="CM004403">
    <property type="protein sequence ID" value="KAG8634074.1"/>
    <property type="molecule type" value="Genomic_DNA"/>
</dbReference>
<name>A0ACB7G2G8_MANES</name>
<dbReference type="Proteomes" id="UP000091857">
    <property type="component" value="Chromosome 17"/>
</dbReference>
<evidence type="ECO:0000313" key="2">
    <source>
        <dbReference type="Proteomes" id="UP000091857"/>
    </source>
</evidence>
<protein>
    <submittedName>
        <fullName evidence="1">Uncharacterized protein</fullName>
    </submittedName>
</protein>
<sequence>MDRSTSNPNGSSLISTIISDSVKTLEGSLQSAHSEVQADRFHFSRSSNPNKSSVISITPCNQLLVPSMSDGSHGHVLHDQPFVSTHIESLLPSPKESQVDQCLVPVTVDPRPRVTPHDDDNYDDHKSPTQIESAGGPSSSLGSRHLDDEHNEDDYNQVNFEKDGLSEPPCSNRDDSCNCYESSNESHGHRYGVCGQSRGFQFRSRWNGPWHHSRDRQWCRRENRDDMPLDFSLPMKETVVTGVGAGLSNLGNTCFINAILQCFTHTVSFVKALHSCNHLVPCQRAIDGFCVVCTLRNHIEVSLASSGKIISPSEVVDNLNYISSCFYRYQQEDAHEFLQCLLDKIECCLISDLNSETSSFENDNIVKHVFGGRLVSKLLCCTCGHSSDKYEPFLDLSLEIEDVQTLQDALESFTKVEKIEDSDAKFRCDNCKKEVSMEKQLMVDQAPSVATLHLKRFKTDGSSIEKIGKHVEFPLDLDLKLYNTISQESNDSQANLKYHLYAVVVHNGFLPTSGHYFCYIRSSPDTWHKLDDSLVIKVGEEVVLSEAAYILLYAREGTAWFSSLIESQKNCLDHSISNTSPKSVLDSMDTECTAYTNLANIDHCKASATVGDVEEASTHFPCVTVLEADQVNDKGNAAKGLSPHINEAGNGTGAISAHISCGPTQRGLKSCCDNKSRVGIPVDDVSVSLGAMGCPDGTLLHDEMGALACIDGNNCAQAANRNERNGLHPLTPPRSKSPAATHHIRRDHLKGENSVNSKRSTRAANDQRMEAVRLTRSMPSARKIKLLAAMNPQIHKKRRLSSSPCKQASPSVSHCKLNHRLAALR</sequence>
<evidence type="ECO:0000313" key="1">
    <source>
        <dbReference type="EMBL" id="KAG8634074.1"/>
    </source>
</evidence>
<reference evidence="2" key="1">
    <citation type="journal article" date="2016" name="Nat. Biotechnol.">
        <title>Sequencing wild and cultivated cassava and related species reveals extensive interspecific hybridization and genetic diversity.</title>
        <authorList>
            <person name="Bredeson J.V."/>
            <person name="Lyons J.B."/>
            <person name="Prochnik S.E."/>
            <person name="Wu G.A."/>
            <person name="Ha C.M."/>
            <person name="Edsinger-Gonzales E."/>
            <person name="Grimwood J."/>
            <person name="Schmutz J."/>
            <person name="Rabbi I.Y."/>
            <person name="Egesi C."/>
            <person name="Nauluvula P."/>
            <person name="Lebot V."/>
            <person name="Ndunguru J."/>
            <person name="Mkamilo G."/>
            <person name="Bart R.S."/>
            <person name="Setter T.L."/>
            <person name="Gleadow R.M."/>
            <person name="Kulakow P."/>
            <person name="Ferguson M.E."/>
            <person name="Rounsley S."/>
            <person name="Rokhsar D.S."/>
        </authorList>
    </citation>
    <scope>NUCLEOTIDE SEQUENCE [LARGE SCALE GENOMIC DNA]</scope>
    <source>
        <strain evidence="2">cv. AM560-2</strain>
    </source>
</reference>
<organism evidence="1 2">
    <name type="scientific">Manihot esculenta</name>
    <name type="common">Cassava</name>
    <name type="synonym">Jatropha manihot</name>
    <dbReference type="NCBI Taxonomy" id="3983"/>
    <lineage>
        <taxon>Eukaryota</taxon>
        <taxon>Viridiplantae</taxon>
        <taxon>Streptophyta</taxon>
        <taxon>Embryophyta</taxon>
        <taxon>Tracheophyta</taxon>
        <taxon>Spermatophyta</taxon>
        <taxon>Magnoliopsida</taxon>
        <taxon>eudicotyledons</taxon>
        <taxon>Gunneridae</taxon>
        <taxon>Pentapetalae</taxon>
        <taxon>rosids</taxon>
        <taxon>fabids</taxon>
        <taxon>Malpighiales</taxon>
        <taxon>Euphorbiaceae</taxon>
        <taxon>Crotonoideae</taxon>
        <taxon>Manihoteae</taxon>
        <taxon>Manihot</taxon>
    </lineage>
</organism>
<proteinExistence type="predicted"/>
<accession>A0ACB7G2G8</accession>
<keyword evidence="2" id="KW-1185">Reference proteome</keyword>